<dbReference type="AlphaFoldDB" id="A0A3R7YC79"/>
<dbReference type="EMBL" id="QKXF01000103">
    <property type="protein sequence ID" value="RQM17091.1"/>
    <property type="molecule type" value="Genomic_DNA"/>
</dbReference>
<evidence type="ECO:0000313" key="1">
    <source>
        <dbReference type="EMBL" id="RQM17091.1"/>
    </source>
</evidence>
<gene>
    <name evidence="1" type="ORF">DD237_001169</name>
</gene>
<evidence type="ECO:0000313" key="2">
    <source>
        <dbReference type="Proteomes" id="UP000286097"/>
    </source>
</evidence>
<sequence>MDATSSTFAISDRLMMKQHSHQLIFRVTIDVEDIGDTVANHLCPMANSIKIPDDYGCRGNGSRGSSVSW</sequence>
<dbReference type="Proteomes" id="UP000286097">
    <property type="component" value="Unassembled WGS sequence"/>
</dbReference>
<dbReference type="VEuPathDB" id="FungiDB:DD237_001169"/>
<organism evidence="1 2">
    <name type="scientific">Peronospora effusa</name>
    <dbReference type="NCBI Taxonomy" id="542832"/>
    <lineage>
        <taxon>Eukaryota</taxon>
        <taxon>Sar</taxon>
        <taxon>Stramenopiles</taxon>
        <taxon>Oomycota</taxon>
        <taxon>Peronosporomycetes</taxon>
        <taxon>Peronosporales</taxon>
        <taxon>Peronosporaceae</taxon>
        <taxon>Peronospora</taxon>
    </lineage>
</organism>
<reference evidence="1 2" key="1">
    <citation type="submission" date="2018-06" db="EMBL/GenBank/DDBJ databases">
        <title>Comparative genomics of downy mildews reveals potential adaptations to biotrophy.</title>
        <authorList>
            <person name="Fletcher K."/>
            <person name="Klosterman S.J."/>
            <person name="Derevnina L."/>
            <person name="Martin F."/>
            <person name="Koike S."/>
            <person name="Reyes Chin-Wo S."/>
            <person name="Mou B."/>
            <person name="Michelmore R."/>
        </authorList>
    </citation>
    <scope>NUCLEOTIDE SEQUENCE [LARGE SCALE GENOMIC DNA]</scope>
    <source>
        <strain evidence="1 2">R13</strain>
    </source>
</reference>
<protein>
    <submittedName>
        <fullName evidence="1">Uncharacterized protein</fullName>
    </submittedName>
</protein>
<proteinExistence type="predicted"/>
<accession>A0A3R7YC79</accession>
<comment type="caution">
    <text evidence="1">The sequence shown here is derived from an EMBL/GenBank/DDBJ whole genome shotgun (WGS) entry which is preliminary data.</text>
</comment>
<name>A0A3R7YC79_9STRA</name>